<proteinExistence type="predicted"/>
<sequence length="79" mass="9435">MKTKNRDQSLSDSRDLDGSYDQLTDIKNVHLVESLYEIRSKPVDHFKHGMHEMRRICAAFRRMECKRSHVQKKAMRESK</sequence>
<gene>
    <name evidence="2" type="ORF">Baya_9650</name>
</gene>
<protein>
    <submittedName>
        <fullName evidence="2">Uncharacterized protein</fullName>
    </submittedName>
</protein>
<dbReference type="Proteomes" id="UP000319801">
    <property type="component" value="Unassembled WGS sequence"/>
</dbReference>
<feature type="compositionally biased region" description="Basic and acidic residues" evidence="1">
    <location>
        <begin position="1"/>
        <end position="17"/>
    </location>
</feature>
<accession>A0A556UXT2</accession>
<feature type="region of interest" description="Disordered" evidence="1">
    <location>
        <begin position="1"/>
        <end position="20"/>
    </location>
</feature>
<evidence type="ECO:0000256" key="1">
    <source>
        <dbReference type="SAM" id="MobiDB-lite"/>
    </source>
</evidence>
<evidence type="ECO:0000313" key="3">
    <source>
        <dbReference type="Proteomes" id="UP000319801"/>
    </source>
</evidence>
<organism evidence="2 3">
    <name type="scientific">Bagarius yarrelli</name>
    <name type="common">Goonch</name>
    <name type="synonym">Bagrus yarrelli</name>
    <dbReference type="NCBI Taxonomy" id="175774"/>
    <lineage>
        <taxon>Eukaryota</taxon>
        <taxon>Metazoa</taxon>
        <taxon>Chordata</taxon>
        <taxon>Craniata</taxon>
        <taxon>Vertebrata</taxon>
        <taxon>Euteleostomi</taxon>
        <taxon>Actinopterygii</taxon>
        <taxon>Neopterygii</taxon>
        <taxon>Teleostei</taxon>
        <taxon>Ostariophysi</taxon>
        <taxon>Siluriformes</taxon>
        <taxon>Sisoridae</taxon>
        <taxon>Sisorinae</taxon>
        <taxon>Bagarius</taxon>
    </lineage>
</organism>
<dbReference type="AlphaFoldDB" id="A0A556UXT2"/>
<comment type="caution">
    <text evidence="2">The sequence shown here is derived from an EMBL/GenBank/DDBJ whole genome shotgun (WGS) entry which is preliminary data.</text>
</comment>
<keyword evidence="3" id="KW-1185">Reference proteome</keyword>
<reference evidence="2 3" key="1">
    <citation type="journal article" date="2019" name="Genome Biol. Evol.">
        <title>Whole-Genome Sequencing of the Giant Devil Catfish, Bagarius yarrelli.</title>
        <authorList>
            <person name="Jiang W."/>
            <person name="Lv Y."/>
            <person name="Cheng L."/>
            <person name="Yang K."/>
            <person name="Chao B."/>
            <person name="Wang X."/>
            <person name="Li Y."/>
            <person name="Pan X."/>
            <person name="You X."/>
            <person name="Zhang Y."/>
            <person name="Yang J."/>
            <person name="Li J."/>
            <person name="Zhang X."/>
            <person name="Liu S."/>
            <person name="Sun C."/>
            <person name="Yang J."/>
            <person name="Shi Q."/>
        </authorList>
    </citation>
    <scope>NUCLEOTIDE SEQUENCE [LARGE SCALE GENOMIC DNA]</scope>
    <source>
        <strain evidence="2">JWS20170419001</strain>
        <tissue evidence="2">Muscle</tissue>
    </source>
</reference>
<dbReference type="EMBL" id="VCAZ01000074">
    <property type="protein sequence ID" value="TSP25425.1"/>
    <property type="molecule type" value="Genomic_DNA"/>
</dbReference>
<evidence type="ECO:0000313" key="2">
    <source>
        <dbReference type="EMBL" id="TSP25425.1"/>
    </source>
</evidence>
<name>A0A556UXT2_BAGYA</name>